<dbReference type="GO" id="GO:0005886">
    <property type="term" value="C:plasma membrane"/>
    <property type="evidence" value="ECO:0007669"/>
    <property type="project" value="UniProtKB-SubCell"/>
</dbReference>
<dbReference type="EMBL" id="GDKF01001876">
    <property type="protein sequence ID" value="JAT76746.1"/>
    <property type="molecule type" value="Transcribed_RNA"/>
</dbReference>
<evidence type="ECO:0000259" key="8">
    <source>
        <dbReference type="Pfam" id="PF09335"/>
    </source>
</evidence>
<feature type="non-terminal residue" evidence="9">
    <location>
        <position position="529"/>
    </location>
</feature>
<feature type="domain" description="VTT" evidence="8">
    <location>
        <begin position="211"/>
        <end position="330"/>
    </location>
</feature>
<proteinExistence type="predicted"/>
<accession>A0A1D2AC06</accession>
<feature type="transmembrane region" description="Helical" evidence="7">
    <location>
        <begin position="308"/>
        <end position="330"/>
    </location>
</feature>
<evidence type="ECO:0000256" key="7">
    <source>
        <dbReference type="SAM" id="Phobius"/>
    </source>
</evidence>
<feature type="region of interest" description="Disordered" evidence="6">
    <location>
        <begin position="382"/>
        <end position="430"/>
    </location>
</feature>
<organism evidence="9">
    <name type="scientific">Auxenochlorella protothecoides</name>
    <name type="common">Green microalga</name>
    <name type="synonym">Chlorella protothecoides</name>
    <dbReference type="NCBI Taxonomy" id="3075"/>
    <lineage>
        <taxon>Eukaryota</taxon>
        <taxon>Viridiplantae</taxon>
        <taxon>Chlorophyta</taxon>
        <taxon>core chlorophytes</taxon>
        <taxon>Trebouxiophyceae</taxon>
        <taxon>Chlorellales</taxon>
        <taxon>Chlorellaceae</taxon>
        <taxon>Auxenochlorella</taxon>
    </lineage>
</organism>
<dbReference type="AlphaFoldDB" id="A0A1D2AC06"/>
<sequence>MYAGPGLPKSLSDMELNLIDEAAKQSGEGETASSLGDTGIDAQHLRSGLPARDDWAEAGPSQPVPQGRFRRLFRWGTRSGGDATGVAGTDFDLKDHSPASADDDDNARLIKSRAPGMLSDDEPLEGAGAGLPEGLAAPRGFRHYALGVLRFLLVNWYKFVILGLIIALIVLTAVKGFSIFGDLLRWFQSRNNWGGWGIFLGMYTALVAVFLPGVVFIMGAGFVFGFWKGLLAVWIGGAIGQALAFLLARYLLRDWVEATLRGRWRKWEVLDRAIEHDGWKLVLIMRMSPIIPYNLLNIAMATTSMPFWQFTLVSAVGIIFECGIFCYIGSVASSITSIVSGDAKGSAVEWVLLGLSLVMCVFGAVFVSYSIKSAVRRADEHAAASQHGAGPGAGAGAAGRTASGSRLELDSPPGRRLSGSLTLRSPSPLHDAGRWDVELGASPRVPSAHAFELGAVGPSGSGDLPPVSAPGGRPAPARLQLPGPQASFTLRRDAKAKASPIPPPAAGDDSDDGPPAPFDRRAGRVEGAA</sequence>
<feature type="region of interest" description="Disordered" evidence="6">
    <location>
        <begin position="86"/>
        <end position="106"/>
    </location>
</feature>
<comment type="subcellular location">
    <subcellularLocation>
        <location evidence="1">Cell membrane</location>
        <topology evidence="1">Multi-pass membrane protein</topology>
    </subcellularLocation>
</comment>
<reference evidence="9" key="1">
    <citation type="submission" date="2015-08" db="EMBL/GenBank/DDBJ databases">
        <authorList>
            <person name="Babu N.S."/>
            <person name="Beckwith C.J."/>
            <person name="Beseler K.G."/>
            <person name="Brison A."/>
            <person name="Carone J.V."/>
            <person name="Caskin T.P."/>
            <person name="Diamond M."/>
            <person name="Durham M.E."/>
            <person name="Foxe J.M."/>
            <person name="Go M."/>
            <person name="Henderson B.A."/>
            <person name="Jones I.B."/>
            <person name="McGettigan J.A."/>
            <person name="Micheletti S.J."/>
            <person name="Nasrallah M.E."/>
            <person name="Ortiz D."/>
            <person name="Piller C.R."/>
            <person name="Privatt S.R."/>
            <person name="Schneider S.L."/>
            <person name="Sharp S."/>
            <person name="Smith T.C."/>
            <person name="Stanton J.D."/>
            <person name="Ullery H.E."/>
            <person name="Wilson R.J."/>
            <person name="Serrano M.G."/>
            <person name="Buck G."/>
            <person name="Lee V."/>
            <person name="Wang Y."/>
            <person name="Carvalho R."/>
            <person name="Voegtly L."/>
            <person name="Shi R."/>
            <person name="Duckworth R."/>
            <person name="Johnson A."/>
            <person name="Loviza R."/>
            <person name="Walstead R."/>
            <person name="Shah Z."/>
            <person name="Kiflezghi M."/>
            <person name="Wade K."/>
            <person name="Ball S.L."/>
            <person name="Bradley K.W."/>
            <person name="Asai D.J."/>
            <person name="Bowman C.A."/>
            <person name="Russell D.A."/>
            <person name="Pope W.H."/>
            <person name="Jacobs-Sera D."/>
            <person name="Hendrix R.W."/>
            <person name="Hatfull G.F."/>
        </authorList>
    </citation>
    <scope>NUCLEOTIDE SEQUENCE</scope>
</reference>
<feature type="transmembrane region" description="Helical" evidence="7">
    <location>
        <begin position="159"/>
        <end position="180"/>
    </location>
</feature>
<dbReference type="PANTHER" id="PTHR12677">
    <property type="entry name" value="GOLGI APPARATUS MEMBRANE PROTEIN TVP38-RELATED"/>
    <property type="match status" value="1"/>
</dbReference>
<feature type="transmembrane region" description="Helical" evidence="7">
    <location>
        <begin position="231"/>
        <end position="252"/>
    </location>
</feature>
<evidence type="ECO:0000256" key="4">
    <source>
        <dbReference type="ARBA" id="ARBA00022989"/>
    </source>
</evidence>
<evidence type="ECO:0000256" key="6">
    <source>
        <dbReference type="SAM" id="MobiDB-lite"/>
    </source>
</evidence>
<evidence type="ECO:0000256" key="3">
    <source>
        <dbReference type="ARBA" id="ARBA00022692"/>
    </source>
</evidence>
<name>A0A1D2AC06_AUXPR</name>
<keyword evidence="5 7" id="KW-0472">Membrane</keyword>
<dbReference type="PANTHER" id="PTHR12677:SF59">
    <property type="entry name" value="GOLGI APPARATUS MEMBRANE PROTEIN TVP38-RELATED"/>
    <property type="match status" value="1"/>
</dbReference>
<dbReference type="Pfam" id="PF09335">
    <property type="entry name" value="VTT_dom"/>
    <property type="match status" value="1"/>
</dbReference>
<dbReference type="InterPro" id="IPR015414">
    <property type="entry name" value="TMEM64"/>
</dbReference>
<feature type="transmembrane region" description="Helical" evidence="7">
    <location>
        <begin position="200"/>
        <end position="224"/>
    </location>
</feature>
<evidence type="ECO:0000256" key="2">
    <source>
        <dbReference type="ARBA" id="ARBA00022475"/>
    </source>
</evidence>
<keyword evidence="3 7" id="KW-0812">Transmembrane</keyword>
<gene>
    <name evidence="9" type="ORF">g.11141</name>
</gene>
<evidence type="ECO:0000256" key="1">
    <source>
        <dbReference type="ARBA" id="ARBA00004651"/>
    </source>
</evidence>
<feature type="region of interest" description="Disordered" evidence="6">
    <location>
        <begin position="21"/>
        <end position="66"/>
    </location>
</feature>
<feature type="compositionally biased region" description="Basic and acidic residues" evidence="6">
    <location>
        <begin position="518"/>
        <end position="529"/>
    </location>
</feature>
<protein>
    <recommendedName>
        <fullName evidence="8">VTT domain-containing protein</fullName>
    </recommendedName>
</protein>
<feature type="transmembrane region" description="Helical" evidence="7">
    <location>
        <begin position="350"/>
        <end position="371"/>
    </location>
</feature>
<keyword evidence="2" id="KW-1003">Cell membrane</keyword>
<evidence type="ECO:0000313" key="9">
    <source>
        <dbReference type="EMBL" id="JAT76746.1"/>
    </source>
</evidence>
<evidence type="ECO:0000256" key="5">
    <source>
        <dbReference type="ARBA" id="ARBA00023136"/>
    </source>
</evidence>
<dbReference type="InterPro" id="IPR032816">
    <property type="entry name" value="VTT_dom"/>
</dbReference>
<feature type="region of interest" description="Disordered" evidence="6">
    <location>
        <begin position="452"/>
        <end position="529"/>
    </location>
</feature>
<keyword evidence="4 7" id="KW-1133">Transmembrane helix</keyword>